<dbReference type="InParanoid" id="A0A6P7FSN5"/>
<gene>
    <name evidence="5" type="primary">LOC114333687</name>
</gene>
<keyword evidence="1" id="KW-0175">Coiled coil</keyword>
<organism evidence="5">
    <name type="scientific">Diabrotica virgifera virgifera</name>
    <name type="common">western corn rootworm</name>
    <dbReference type="NCBI Taxonomy" id="50390"/>
    <lineage>
        <taxon>Eukaryota</taxon>
        <taxon>Metazoa</taxon>
        <taxon>Ecdysozoa</taxon>
        <taxon>Arthropoda</taxon>
        <taxon>Hexapoda</taxon>
        <taxon>Insecta</taxon>
        <taxon>Pterygota</taxon>
        <taxon>Neoptera</taxon>
        <taxon>Endopterygota</taxon>
        <taxon>Coleoptera</taxon>
        <taxon>Polyphaga</taxon>
        <taxon>Cucujiformia</taxon>
        <taxon>Chrysomeloidea</taxon>
        <taxon>Chrysomelidae</taxon>
        <taxon>Galerucinae</taxon>
        <taxon>Diabroticina</taxon>
        <taxon>Diabroticites</taxon>
        <taxon>Diabrotica</taxon>
    </lineage>
</organism>
<dbReference type="OrthoDB" id="10065625at2759"/>
<dbReference type="RefSeq" id="XP_028139429.1">
    <property type="nucleotide sequence ID" value="XM_028283628.1"/>
</dbReference>
<dbReference type="EnsemblMetazoa" id="XM_050656248.1">
    <property type="protein sequence ID" value="XP_050512205.1"/>
    <property type="gene ID" value="LOC126888195"/>
</dbReference>
<accession>A0A6P7FSN5</accession>
<feature type="coiled-coil region" evidence="1">
    <location>
        <begin position="247"/>
        <end position="274"/>
    </location>
</feature>
<reference evidence="5" key="1">
    <citation type="submission" date="2025-04" db="UniProtKB">
        <authorList>
            <consortium name="RefSeq"/>
        </authorList>
    </citation>
    <scope>IDENTIFICATION</scope>
    <source>
        <tissue evidence="5">Whole insect</tissue>
    </source>
</reference>
<dbReference type="InterPro" id="IPR044822">
    <property type="entry name" value="Myb_DNA-bind_4"/>
</dbReference>
<proteinExistence type="predicted"/>
<dbReference type="Gene3D" id="1.10.10.60">
    <property type="entry name" value="Homeodomain-like"/>
    <property type="match status" value="1"/>
</dbReference>
<evidence type="ECO:0000313" key="5">
    <source>
        <dbReference type="RefSeq" id="XP_028139429.1"/>
    </source>
</evidence>
<dbReference type="Proteomes" id="UP001652700">
    <property type="component" value="Unplaced"/>
</dbReference>
<protein>
    <submittedName>
        <fullName evidence="5">Uncharacterized protein LOC114333687</fullName>
    </submittedName>
</protein>
<keyword evidence="4" id="KW-1185">Reference proteome</keyword>
<sequence length="283" mass="34247">MEVKRQVPEKSCKVETDNNEVNLLDTFKVEDKEEPKTEIIYMYDTFDYLDKEILIKAEIEKDDLSFSPFEEKQSQKELQEYIAVPGTSQQYIGDRKWSSYETKVLINLYVNYKEQVGSFEIRNMKMLWHTIASDLNKMGISVTKDNCLNKWRVLERGYKKFKDNQNQTGKRRKFFEFEKEMDEVFQARKNIHPERNESNEKDTEEVVETNTVIQTTFKKRKRNDSFKRRTVMDQIRIDQKHYQDERIGIEKEKLKEMKRRNDLIENRNSIFEKLLKILNKKFK</sequence>
<evidence type="ECO:0000313" key="4">
    <source>
        <dbReference type="Proteomes" id="UP001652700"/>
    </source>
</evidence>
<dbReference type="Pfam" id="PF13837">
    <property type="entry name" value="Myb_DNA-bind_4"/>
    <property type="match status" value="1"/>
</dbReference>
<evidence type="ECO:0000313" key="3">
    <source>
        <dbReference type="EnsemblMetazoa" id="XP_050512205.1"/>
    </source>
</evidence>
<evidence type="ECO:0000259" key="2">
    <source>
        <dbReference type="Pfam" id="PF13837"/>
    </source>
</evidence>
<reference evidence="3" key="2">
    <citation type="submission" date="2025-05" db="UniProtKB">
        <authorList>
            <consortium name="EnsemblMetazoa"/>
        </authorList>
    </citation>
    <scope>IDENTIFICATION</scope>
</reference>
<name>A0A6P7FSN5_DIAVI</name>
<feature type="domain" description="Myb/SANT-like DNA-binding" evidence="2">
    <location>
        <begin position="95"/>
        <end position="177"/>
    </location>
</feature>
<evidence type="ECO:0000256" key="1">
    <source>
        <dbReference type="SAM" id="Coils"/>
    </source>
</evidence>
<dbReference type="AlphaFoldDB" id="A0A6P7FSN5"/>